<keyword evidence="1" id="KW-1133">Transmembrane helix</keyword>
<dbReference type="Proteomes" id="UP000057737">
    <property type="component" value="Unassembled WGS sequence"/>
</dbReference>
<dbReference type="RefSeq" id="WP_066510171.1">
    <property type="nucleotide sequence ID" value="NZ_LNCU01000088.1"/>
</dbReference>
<dbReference type="EMBL" id="LNCU01000088">
    <property type="protein sequence ID" value="KWV51688.1"/>
    <property type="molecule type" value="Genomic_DNA"/>
</dbReference>
<dbReference type="InterPro" id="IPR007339">
    <property type="entry name" value="RclC-like"/>
</dbReference>
<dbReference type="GO" id="GO:0005886">
    <property type="term" value="C:plasma membrane"/>
    <property type="evidence" value="ECO:0007669"/>
    <property type="project" value="TreeGrafter"/>
</dbReference>
<organism evidence="2 3">
    <name type="scientific">Bradyrhizobium macuxiense</name>
    <dbReference type="NCBI Taxonomy" id="1755647"/>
    <lineage>
        <taxon>Bacteria</taxon>
        <taxon>Pseudomonadati</taxon>
        <taxon>Pseudomonadota</taxon>
        <taxon>Alphaproteobacteria</taxon>
        <taxon>Hyphomicrobiales</taxon>
        <taxon>Nitrobacteraceae</taxon>
        <taxon>Bradyrhizobium</taxon>
    </lineage>
</organism>
<evidence type="ECO:0000313" key="3">
    <source>
        <dbReference type="Proteomes" id="UP000057737"/>
    </source>
</evidence>
<evidence type="ECO:0000256" key="1">
    <source>
        <dbReference type="SAM" id="Phobius"/>
    </source>
</evidence>
<evidence type="ECO:0008006" key="4">
    <source>
        <dbReference type="Google" id="ProtNLM"/>
    </source>
</evidence>
<name>A0A109JMS1_9BRAD</name>
<dbReference type="PANTHER" id="PTHR40106:SF1">
    <property type="entry name" value="INNER MEMBRANE PROTEIN RCLC"/>
    <property type="match status" value="1"/>
</dbReference>
<keyword evidence="3" id="KW-1185">Reference proteome</keyword>
<dbReference type="GO" id="GO:1901530">
    <property type="term" value="P:response to hypochlorite"/>
    <property type="evidence" value="ECO:0007669"/>
    <property type="project" value="TreeGrafter"/>
</dbReference>
<dbReference type="PANTHER" id="PTHR40106">
    <property type="entry name" value="INNER MEMBRANE PROTEIN RCLC"/>
    <property type="match status" value="1"/>
</dbReference>
<proteinExistence type="predicted"/>
<protein>
    <recommendedName>
        <fullName evidence="4">Membrane protein YkgB</fullName>
    </recommendedName>
</protein>
<accession>A0A109JMS1</accession>
<dbReference type="Pfam" id="PF04224">
    <property type="entry name" value="DUF417"/>
    <property type="match status" value="1"/>
</dbReference>
<reference evidence="2 3" key="1">
    <citation type="submission" date="2015-11" db="EMBL/GenBank/DDBJ databases">
        <title>Draft Genome Sequence of the Strain BR 10303 (Bradyrhizobium sp.) isolated from nodules of Centrolobium paraense.</title>
        <authorList>
            <person name="Zelli J.E."/>
            <person name="Simoes-Araujo J.L."/>
            <person name="Barauna A.C."/>
            <person name="Silva K."/>
        </authorList>
    </citation>
    <scope>NUCLEOTIDE SEQUENCE [LARGE SCALE GENOMIC DNA]</scope>
    <source>
        <strain evidence="2 3">BR 10303</strain>
    </source>
</reference>
<evidence type="ECO:0000313" key="2">
    <source>
        <dbReference type="EMBL" id="KWV51688.1"/>
    </source>
</evidence>
<comment type="caution">
    <text evidence="2">The sequence shown here is derived from an EMBL/GenBank/DDBJ whole genome shotgun (WGS) entry which is preliminary data.</text>
</comment>
<sequence>MKQSFNIAETGEGSYRPLAILRWVMVVIFVSFGMQKFTLQSAQGIVQFISNSPFISWLSVFGLRGEAYVLGVAELGIAVLLAAGAFSPIVSAIGSLMGVITFAVTWSFFFTTPGVVKWSLSTDPMAWNLTGEFLFKDIVLLCVCLVLLLASLPRPIVGLRTAQAARRSDRGTVTSG</sequence>
<dbReference type="OrthoDB" id="1118972at2"/>
<feature type="transmembrane region" description="Helical" evidence="1">
    <location>
        <begin position="133"/>
        <end position="152"/>
    </location>
</feature>
<dbReference type="AlphaFoldDB" id="A0A109JMS1"/>
<feature type="transmembrane region" description="Helical" evidence="1">
    <location>
        <begin position="67"/>
        <end position="86"/>
    </location>
</feature>
<feature type="transmembrane region" description="Helical" evidence="1">
    <location>
        <begin position="20"/>
        <end position="37"/>
    </location>
</feature>
<gene>
    <name evidence="2" type="ORF">AS156_11300</name>
</gene>
<keyword evidence="1" id="KW-0812">Transmembrane</keyword>
<keyword evidence="1" id="KW-0472">Membrane</keyword>
<feature type="transmembrane region" description="Helical" evidence="1">
    <location>
        <begin position="93"/>
        <end position="113"/>
    </location>
</feature>